<dbReference type="RefSeq" id="WP_234863505.1">
    <property type="nucleotide sequence ID" value="NZ_JAKEVY010000001.1"/>
</dbReference>
<evidence type="ECO:0000259" key="1">
    <source>
        <dbReference type="Pfam" id="PF01814"/>
    </source>
</evidence>
<evidence type="ECO:0000313" key="3">
    <source>
        <dbReference type="Proteomes" id="UP001200145"/>
    </source>
</evidence>
<dbReference type="InterPro" id="IPR012312">
    <property type="entry name" value="Hemerythrin-like"/>
</dbReference>
<keyword evidence="3" id="KW-1185">Reference proteome</keyword>
<dbReference type="Proteomes" id="UP001200145">
    <property type="component" value="Unassembled WGS sequence"/>
</dbReference>
<protein>
    <submittedName>
        <fullName evidence="2">Hemerythrin domain-containing protein</fullName>
    </submittedName>
</protein>
<proteinExistence type="predicted"/>
<name>A0ABS9BC94_9BACT</name>
<reference evidence="2 3" key="1">
    <citation type="submission" date="2022-01" db="EMBL/GenBank/DDBJ databases">
        <title>Flavihumibacter sp. nov., isolated from sediment of a river.</title>
        <authorList>
            <person name="Liu H."/>
        </authorList>
    </citation>
    <scope>NUCLEOTIDE SEQUENCE [LARGE SCALE GENOMIC DNA]</scope>
    <source>
        <strain evidence="2 3">RY-1</strain>
    </source>
</reference>
<feature type="domain" description="Hemerythrin-like" evidence="1">
    <location>
        <begin position="12"/>
        <end position="121"/>
    </location>
</feature>
<evidence type="ECO:0000313" key="2">
    <source>
        <dbReference type="EMBL" id="MCF1713087.1"/>
    </source>
</evidence>
<gene>
    <name evidence="2" type="ORF">L0U88_00415</name>
</gene>
<sequence length="155" mass="18067">MQRAVSLQPLSRQHKSSLMTCLLIRKGVSKQASISVMADFLLKCWQQEIKPHFDQEERSLIPALRTYPEGNNYAEAILRDHELWRTAMTHLDQANVTHRLLGDLADQLEQHVRFEERIVFPSLETNLSAEQLNQLQLQDNQHSAICNTYPVKFWE</sequence>
<dbReference type="EMBL" id="JAKEVY010000001">
    <property type="protein sequence ID" value="MCF1713087.1"/>
    <property type="molecule type" value="Genomic_DNA"/>
</dbReference>
<comment type="caution">
    <text evidence="2">The sequence shown here is derived from an EMBL/GenBank/DDBJ whole genome shotgun (WGS) entry which is preliminary data.</text>
</comment>
<dbReference type="Gene3D" id="1.20.120.520">
    <property type="entry name" value="nmb1532 protein domain like"/>
    <property type="match status" value="1"/>
</dbReference>
<accession>A0ABS9BC94</accession>
<organism evidence="2 3">
    <name type="scientific">Flavihumibacter fluminis</name>
    <dbReference type="NCBI Taxonomy" id="2909236"/>
    <lineage>
        <taxon>Bacteria</taxon>
        <taxon>Pseudomonadati</taxon>
        <taxon>Bacteroidota</taxon>
        <taxon>Chitinophagia</taxon>
        <taxon>Chitinophagales</taxon>
        <taxon>Chitinophagaceae</taxon>
        <taxon>Flavihumibacter</taxon>
    </lineage>
</organism>
<dbReference type="Pfam" id="PF01814">
    <property type="entry name" value="Hemerythrin"/>
    <property type="match status" value="1"/>
</dbReference>